<dbReference type="Gene3D" id="3.90.1150.10">
    <property type="entry name" value="Aspartate Aminotransferase, domain 1"/>
    <property type="match status" value="1"/>
</dbReference>
<dbReference type="SUPFAM" id="SSF53383">
    <property type="entry name" value="PLP-dependent transferases"/>
    <property type="match status" value="1"/>
</dbReference>
<dbReference type="PANTHER" id="PTHR45744">
    <property type="entry name" value="TYROSINE AMINOTRANSFERASE"/>
    <property type="match status" value="1"/>
</dbReference>
<dbReference type="EMBL" id="KY387936">
    <property type="protein sequence ID" value="AQX17836.1"/>
    <property type="molecule type" value="mRNA"/>
</dbReference>
<evidence type="ECO:0000313" key="16">
    <source>
        <dbReference type="EMBL" id="AQX17836.1"/>
    </source>
</evidence>
<reference evidence="16" key="1">
    <citation type="submission" date="2016-10" db="EMBL/GenBank/DDBJ databases">
        <title>Transcriptomic survey across the phylum Ctenophora.</title>
        <authorList>
            <person name="Francis W.R."/>
            <person name="Haddock S.H.D."/>
        </authorList>
    </citation>
    <scope>NUCLEOTIDE SEQUENCE</scope>
    <source>
        <strain evidence="16">V3709D5</strain>
    </source>
</reference>
<comment type="cofactor">
    <cofactor evidence="1 13 14">
        <name>pyridoxal 5'-phosphate</name>
        <dbReference type="ChEBI" id="CHEBI:597326"/>
    </cofactor>
</comment>
<comment type="subunit">
    <text evidence="4 13">Homodimer.</text>
</comment>
<dbReference type="GO" id="GO:0006572">
    <property type="term" value="P:L-tyrosine catabolic process"/>
    <property type="evidence" value="ECO:0007669"/>
    <property type="project" value="UniProtKB-KW"/>
</dbReference>
<comment type="similarity">
    <text evidence="3 13">Belongs to the class-I pyridoxal-phosphate-dependent aminotransferase family.</text>
</comment>
<comment type="function">
    <text evidence="13">Transaminase involved in tyrosine breakdown. Converts tyrosine to p-hydroxyphenylpyruvate.</text>
</comment>
<keyword evidence="8 16" id="KW-0808">Transferase</keyword>
<feature type="domain" description="Aminotransferase class I/classII large" evidence="15">
    <location>
        <begin position="40"/>
        <end position="398"/>
    </location>
</feature>
<feature type="modified residue" description="N6-(pyridoxal phosphate)lysine" evidence="14">
    <location>
        <position position="245"/>
    </location>
</feature>
<evidence type="ECO:0000256" key="14">
    <source>
        <dbReference type="PIRSR" id="PIRSR000517-1"/>
    </source>
</evidence>
<evidence type="ECO:0000256" key="12">
    <source>
        <dbReference type="ARBA" id="ARBA00047798"/>
    </source>
</evidence>
<accession>A0A1S6WNG0</accession>
<keyword evidence="9" id="KW-0828">Tyrosine catabolism</keyword>
<evidence type="ECO:0000256" key="9">
    <source>
        <dbReference type="ARBA" id="ARBA00022878"/>
    </source>
</evidence>
<dbReference type="PANTHER" id="PTHR45744:SF2">
    <property type="entry name" value="TYROSINE AMINOTRANSFERASE"/>
    <property type="match status" value="1"/>
</dbReference>
<dbReference type="InterPro" id="IPR015421">
    <property type="entry name" value="PyrdxlP-dep_Trfase_major"/>
</dbReference>
<evidence type="ECO:0000259" key="15">
    <source>
        <dbReference type="Pfam" id="PF00155"/>
    </source>
</evidence>
<evidence type="ECO:0000256" key="11">
    <source>
        <dbReference type="ARBA" id="ARBA00023232"/>
    </source>
</evidence>
<dbReference type="GO" id="GO:0004838">
    <property type="term" value="F:L-tyrosine-2-oxoglutarate transaminase activity"/>
    <property type="evidence" value="ECO:0007669"/>
    <property type="project" value="UniProtKB-UniRule"/>
</dbReference>
<comment type="pathway">
    <text evidence="2 13">Amino-acid degradation; L-phenylalanine degradation; acetoacetate and fumarate from L-phenylalanine: step 2/6.</text>
</comment>
<dbReference type="PIRSF" id="PIRSF000517">
    <property type="entry name" value="Tyr_transaminase"/>
    <property type="match status" value="1"/>
</dbReference>
<dbReference type="Gene3D" id="3.40.640.10">
    <property type="entry name" value="Type I PLP-dependent aspartate aminotransferase-like (Major domain)"/>
    <property type="match status" value="1"/>
</dbReference>
<comment type="catalytic activity">
    <reaction evidence="12 13">
        <text>L-tyrosine + 2-oxoglutarate = 3-(4-hydroxyphenyl)pyruvate + L-glutamate</text>
        <dbReference type="Rhea" id="RHEA:15093"/>
        <dbReference type="ChEBI" id="CHEBI:16810"/>
        <dbReference type="ChEBI" id="CHEBI:29985"/>
        <dbReference type="ChEBI" id="CHEBI:36242"/>
        <dbReference type="ChEBI" id="CHEBI:58315"/>
        <dbReference type="EC" id="2.6.1.5"/>
    </reaction>
</comment>
<dbReference type="InterPro" id="IPR015424">
    <property type="entry name" value="PyrdxlP-dep_Trfase"/>
</dbReference>
<evidence type="ECO:0000256" key="4">
    <source>
        <dbReference type="ARBA" id="ARBA00011738"/>
    </source>
</evidence>
<dbReference type="EC" id="2.6.1.5" evidence="5 13"/>
<dbReference type="GO" id="GO:0030170">
    <property type="term" value="F:pyridoxal phosphate binding"/>
    <property type="evidence" value="ECO:0007669"/>
    <property type="project" value="InterPro"/>
</dbReference>
<dbReference type="Pfam" id="PF00155">
    <property type="entry name" value="Aminotran_1_2"/>
    <property type="match status" value="1"/>
</dbReference>
<evidence type="ECO:0000256" key="3">
    <source>
        <dbReference type="ARBA" id="ARBA00007441"/>
    </source>
</evidence>
<evidence type="ECO:0000256" key="2">
    <source>
        <dbReference type="ARBA" id="ARBA00005203"/>
    </source>
</evidence>
<sequence>MRQPVCKNLVPISHCAEHTLNPIRKLVDNLKINPNPDKSFLRLSIGDPSVFGNFNPPPEVISAVSEALTTSCYGYVPAHGLVAAREAIAQYYTTPKSTLTSEDIYIASGCSDALRIAMDCLGDSDRHILLPRPGFSLYQTIAGNRGIPVKFYDLDPNNNWTVNLKQLESLIDGNTAAILVTNPSNPCGSAFSVQHQLEIIAVAEKYGLPIIADEIYQGMVFEGDSRSFGELSDNVPVLSCGGLAKRWLVPGWRVGWLIAHDRHGRLATVRGGLTRLCQVIIGSNVLVQAAIPKILANVPQSFYTATLTKLKKAAEILYSELQDCPQLRPIMPQGAMYMMVEIKVDMLEDIANHMEFVEKLITEQSVFPLPANIFGIPNYVRLVLTVPEDILREACHRILEFCAQHKAKVLRKKSRTDISPMLSS</sequence>
<protein>
    <recommendedName>
        <fullName evidence="6 13">Tyrosine aminotransferase</fullName>
        <shortName evidence="13">TAT</shortName>
        <ecNumber evidence="5 13">2.6.1.5</ecNumber>
    </recommendedName>
</protein>
<name>A0A1S6WNG0_9METZ</name>
<dbReference type="InterPro" id="IPR004838">
    <property type="entry name" value="NHTrfase_class1_PyrdxlP-BS"/>
</dbReference>
<dbReference type="InterPro" id="IPR005957">
    <property type="entry name" value="Tyrosine_aminoTrfase"/>
</dbReference>
<dbReference type="GO" id="GO:0006559">
    <property type="term" value="P:L-phenylalanine catabolic process"/>
    <property type="evidence" value="ECO:0007669"/>
    <property type="project" value="UniProtKB-UniRule"/>
</dbReference>
<evidence type="ECO:0000256" key="1">
    <source>
        <dbReference type="ARBA" id="ARBA00001933"/>
    </source>
</evidence>
<dbReference type="InterPro" id="IPR005958">
    <property type="entry name" value="TyrNic_aminoTrfase"/>
</dbReference>
<dbReference type="InterPro" id="IPR004839">
    <property type="entry name" value="Aminotransferase_I/II_large"/>
</dbReference>
<evidence type="ECO:0000256" key="6">
    <source>
        <dbReference type="ARBA" id="ARBA00015959"/>
    </source>
</evidence>
<dbReference type="NCBIfam" id="TIGR01265">
    <property type="entry name" value="tyr_nico_aTase"/>
    <property type="match status" value="1"/>
</dbReference>
<dbReference type="CDD" id="cd00609">
    <property type="entry name" value="AAT_like"/>
    <property type="match status" value="1"/>
</dbReference>
<evidence type="ECO:0000256" key="8">
    <source>
        <dbReference type="ARBA" id="ARBA00022679"/>
    </source>
</evidence>
<keyword evidence="7 16" id="KW-0032">Aminotransferase</keyword>
<organism evidence="16">
    <name type="scientific">Bathocyroe fosteri</name>
    <dbReference type="NCBI Taxonomy" id="1566675"/>
    <lineage>
        <taxon>Eukaryota</taxon>
        <taxon>Metazoa</taxon>
        <taxon>Ctenophora</taxon>
        <taxon>Tentaculata</taxon>
        <taxon>Lobata</taxon>
        <taxon>Bathocyroidae</taxon>
        <taxon>Bathocyroe</taxon>
    </lineage>
</organism>
<evidence type="ECO:0000256" key="7">
    <source>
        <dbReference type="ARBA" id="ARBA00022576"/>
    </source>
</evidence>
<evidence type="ECO:0000256" key="10">
    <source>
        <dbReference type="ARBA" id="ARBA00022898"/>
    </source>
</evidence>
<dbReference type="PROSITE" id="PS00105">
    <property type="entry name" value="AA_TRANSFER_CLASS_1"/>
    <property type="match status" value="1"/>
</dbReference>
<keyword evidence="11" id="KW-0585">Phenylalanine catabolism</keyword>
<evidence type="ECO:0000256" key="13">
    <source>
        <dbReference type="PIRNR" id="PIRNR000517"/>
    </source>
</evidence>
<keyword evidence="10 13" id="KW-0663">Pyridoxal phosphate</keyword>
<dbReference type="AlphaFoldDB" id="A0A1S6WNG0"/>
<dbReference type="UniPathway" id="UPA00139">
    <property type="reaction ID" value="UER00338"/>
</dbReference>
<dbReference type="NCBIfam" id="TIGR01264">
    <property type="entry name" value="tyr_amTase_E"/>
    <property type="match status" value="1"/>
</dbReference>
<dbReference type="InterPro" id="IPR015422">
    <property type="entry name" value="PyrdxlP-dep_Trfase_small"/>
</dbReference>
<evidence type="ECO:0000256" key="5">
    <source>
        <dbReference type="ARBA" id="ARBA00012749"/>
    </source>
</evidence>
<proteinExistence type="evidence at transcript level"/>